<evidence type="ECO:0000256" key="1">
    <source>
        <dbReference type="ARBA" id="ARBA00004251"/>
    </source>
</evidence>
<evidence type="ECO:0000256" key="2">
    <source>
        <dbReference type="ARBA" id="ARBA00022475"/>
    </source>
</evidence>
<comment type="subcellular location">
    <subcellularLocation>
        <location evidence="1">Cell membrane</location>
        <topology evidence="1">Single-pass type I membrane protein</topology>
    </subcellularLocation>
</comment>
<keyword evidence="8" id="KW-0675">Receptor</keyword>
<evidence type="ECO:0000313" key="13">
    <source>
        <dbReference type="Proteomes" id="UP000265200"/>
    </source>
</evidence>
<keyword evidence="5 11" id="KW-1133">Transmembrane helix</keyword>
<keyword evidence="2" id="KW-1003">Cell membrane</keyword>
<dbReference type="PANTHER" id="PTHR25466:SF2">
    <property type="entry name" value="T-LYMPHOCYTE ACTIVATION ANTIGEN CD86"/>
    <property type="match status" value="1"/>
</dbReference>
<sequence length="285" mass="32083">KHPHIPANTKLRVYLLCSEACTCNNFACAHDCISEPVNGSATFKCPVNENREIEFVYFQKENLFVNGHHSENRITGKWNNTKMDKNFTFYMYNLERSLSGHYKCIIMYKKAGNPDTHEYNLTVTVPYSKPSFTKECNNRNDIRSCQVTCMAQDGYPSQKIWIVLVQSGNDTNGMVTSRNDSVFNLTTKLFSSTVTAEFNCSNTEVEFVCSVGGVVSETISICSPPSNPATIIIACTVTLALLLIFAGFLIYKKCRKSKESNLTHLHCRSQYSNVKQIQSSSCVDF</sequence>
<evidence type="ECO:0008006" key="14">
    <source>
        <dbReference type="Google" id="ProtNLM"/>
    </source>
</evidence>
<organism evidence="12 13">
    <name type="scientific">Oryzias latipes</name>
    <name type="common">Japanese rice fish</name>
    <name type="synonym">Japanese killifish</name>
    <dbReference type="NCBI Taxonomy" id="8090"/>
    <lineage>
        <taxon>Eukaryota</taxon>
        <taxon>Metazoa</taxon>
        <taxon>Chordata</taxon>
        <taxon>Craniata</taxon>
        <taxon>Vertebrata</taxon>
        <taxon>Euteleostomi</taxon>
        <taxon>Actinopterygii</taxon>
        <taxon>Neopterygii</taxon>
        <taxon>Teleostei</taxon>
        <taxon>Neoteleostei</taxon>
        <taxon>Acanthomorphata</taxon>
        <taxon>Ovalentaria</taxon>
        <taxon>Atherinomorphae</taxon>
        <taxon>Beloniformes</taxon>
        <taxon>Adrianichthyidae</taxon>
        <taxon>Oryziinae</taxon>
        <taxon>Oryzias</taxon>
    </lineage>
</organism>
<dbReference type="InterPro" id="IPR051713">
    <property type="entry name" value="T-cell_Activation_Regulation"/>
</dbReference>
<evidence type="ECO:0000256" key="5">
    <source>
        <dbReference type="ARBA" id="ARBA00022989"/>
    </source>
</evidence>
<keyword evidence="9" id="KW-0325">Glycoprotein</keyword>
<evidence type="ECO:0000256" key="11">
    <source>
        <dbReference type="SAM" id="Phobius"/>
    </source>
</evidence>
<dbReference type="Ensembl" id="ENSORLT00015015061.1">
    <property type="protein sequence ID" value="ENSORLP00015000015.1"/>
    <property type="gene ID" value="ENSORLG00015023305.1"/>
</dbReference>
<reference evidence="12 13" key="2">
    <citation type="submission" date="2017-04" db="EMBL/GenBank/DDBJ databases">
        <title>CpG methylation of centromeres and impact of large insertions on vertebrate speciation.</title>
        <authorList>
            <person name="Ichikawa K."/>
            <person name="Yoshimura J."/>
            <person name="Morishita S."/>
        </authorList>
    </citation>
    <scope>NUCLEOTIDE SEQUENCE</scope>
    <source>
        <strain evidence="12 13">HSOK</strain>
    </source>
</reference>
<dbReference type="SUPFAM" id="SSF48726">
    <property type="entry name" value="Immunoglobulin"/>
    <property type="match status" value="1"/>
</dbReference>
<dbReference type="AlphaFoldDB" id="A0A3P9GWY4"/>
<reference evidence="12" key="3">
    <citation type="submission" date="2025-08" db="UniProtKB">
        <authorList>
            <consortium name="Ensembl"/>
        </authorList>
    </citation>
    <scope>IDENTIFICATION</scope>
    <source>
        <strain evidence="12">HSOK</strain>
    </source>
</reference>
<dbReference type="InterPro" id="IPR036179">
    <property type="entry name" value="Ig-like_dom_sf"/>
</dbReference>
<evidence type="ECO:0000256" key="7">
    <source>
        <dbReference type="ARBA" id="ARBA00023157"/>
    </source>
</evidence>
<name>A0A3P9GWY4_ORYLA</name>
<keyword evidence="3 11" id="KW-0812">Transmembrane</keyword>
<reference key="1">
    <citation type="journal article" date="2007" name="Nature">
        <title>The medaka draft genome and insights into vertebrate genome evolution.</title>
        <authorList>
            <person name="Kasahara M."/>
            <person name="Naruse K."/>
            <person name="Sasaki S."/>
            <person name="Nakatani Y."/>
            <person name="Qu W."/>
            <person name="Ahsan B."/>
            <person name="Yamada T."/>
            <person name="Nagayasu Y."/>
            <person name="Doi K."/>
            <person name="Kasai Y."/>
            <person name="Jindo T."/>
            <person name="Kobayashi D."/>
            <person name="Shimada A."/>
            <person name="Toyoda A."/>
            <person name="Kuroki Y."/>
            <person name="Fujiyama A."/>
            <person name="Sasaki T."/>
            <person name="Shimizu A."/>
            <person name="Asakawa S."/>
            <person name="Shimizu N."/>
            <person name="Hashimoto S."/>
            <person name="Yang J."/>
            <person name="Lee Y."/>
            <person name="Matsushima K."/>
            <person name="Sugano S."/>
            <person name="Sakaizumi M."/>
            <person name="Narita T."/>
            <person name="Ohishi K."/>
            <person name="Haga S."/>
            <person name="Ohta F."/>
            <person name="Nomoto H."/>
            <person name="Nogata K."/>
            <person name="Morishita T."/>
            <person name="Endo T."/>
            <person name="Shin-I T."/>
            <person name="Takeda H."/>
            <person name="Morishita S."/>
            <person name="Kohara Y."/>
        </authorList>
    </citation>
    <scope>NUCLEOTIDE SEQUENCE [LARGE SCALE GENOMIC DNA]</scope>
    <source>
        <strain>Hd-rR</strain>
    </source>
</reference>
<dbReference type="Proteomes" id="UP000265200">
    <property type="component" value="Chromosome 13"/>
</dbReference>
<keyword evidence="10" id="KW-0393">Immunoglobulin domain</keyword>
<dbReference type="GO" id="GO:0005886">
    <property type="term" value="C:plasma membrane"/>
    <property type="evidence" value="ECO:0007669"/>
    <property type="project" value="UniProtKB-SubCell"/>
</dbReference>
<proteinExistence type="predicted"/>
<feature type="transmembrane region" description="Helical" evidence="11">
    <location>
        <begin position="229"/>
        <end position="251"/>
    </location>
</feature>
<evidence type="ECO:0000256" key="9">
    <source>
        <dbReference type="ARBA" id="ARBA00023180"/>
    </source>
</evidence>
<keyword evidence="6 11" id="KW-0472">Membrane</keyword>
<evidence type="ECO:0000256" key="4">
    <source>
        <dbReference type="ARBA" id="ARBA00022729"/>
    </source>
</evidence>
<evidence type="ECO:0000256" key="6">
    <source>
        <dbReference type="ARBA" id="ARBA00023136"/>
    </source>
</evidence>
<keyword evidence="4" id="KW-0732">Signal</keyword>
<evidence type="ECO:0000313" key="12">
    <source>
        <dbReference type="Ensembl" id="ENSORLP00015000015.1"/>
    </source>
</evidence>
<evidence type="ECO:0000256" key="10">
    <source>
        <dbReference type="ARBA" id="ARBA00023319"/>
    </source>
</evidence>
<protein>
    <recommendedName>
        <fullName evidence="14">Ig-like domain-containing protein</fullName>
    </recommendedName>
</protein>
<dbReference type="Gene3D" id="2.60.40.10">
    <property type="entry name" value="Immunoglobulins"/>
    <property type="match status" value="1"/>
</dbReference>
<accession>A0A3P9GWY4</accession>
<reference evidence="12" key="4">
    <citation type="submission" date="2025-09" db="UniProtKB">
        <authorList>
            <consortium name="Ensembl"/>
        </authorList>
    </citation>
    <scope>IDENTIFICATION</scope>
    <source>
        <strain evidence="12">HSOK</strain>
    </source>
</reference>
<dbReference type="InterPro" id="IPR013783">
    <property type="entry name" value="Ig-like_fold"/>
</dbReference>
<dbReference type="PANTHER" id="PTHR25466">
    <property type="entry name" value="T-LYMPHOCYTE ACTIVATION ANTIGEN"/>
    <property type="match status" value="1"/>
</dbReference>
<evidence type="ECO:0000256" key="3">
    <source>
        <dbReference type="ARBA" id="ARBA00022692"/>
    </source>
</evidence>
<keyword evidence="7" id="KW-1015">Disulfide bond</keyword>
<evidence type="ECO:0000256" key="8">
    <source>
        <dbReference type="ARBA" id="ARBA00023170"/>
    </source>
</evidence>